<sequence length="541" mass="61452">MAFDLGPVTYFIYLPLAGVATVLTLLVLRAKRRSLSFLQGPPNPSYFLGNENEIQNQMTVGQLTFKWFETHGTAFRAKTCWDEDMLITCDPRALQYIFQGSQYRFRKAIDTTQATMNLFGEGIVAVEGSQHQRQRKIMTPAFSATQTKQLGPFFVRAARDLAKRWRDHLKSGESDVIDTTKWFPNMTLDVLGESVFDYEFGALDKKNSELAVMVRDLFVDTKRPTPLLTLYRNLRRSVPDFAASFLMSFPLFQTKEDVRWAKWLSTSNTVAKKLFENKMKSKTYEENDILGVLARSTNAKDKALSMSSNEAMNQLATIIMAGHETSASSLSWLFYELSQRPEHQKRILQEIKSVRERNSNEGDLSSSELDSMPFFNACIKESLRLHPIVFQAFRQSEGEDVIPLAYPVTGTSGTLINEIPIAKGQRIMIDIAAYNRLKQVWGDDAEEWNPERFLDVHKPTTVGVYGNLMTFSAGHRACIGWRFAVLEIQSVAAELIESFEFKLPKDTYVVGLPAGFKLPFVVGEWHKGPQMPLHTKIREGN</sequence>
<keyword evidence="8 14" id="KW-1133">Transmembrane helix</keyword>
<evidence type="ECO:0000256" key="12">
    <source>
        <dbReference type="ARBA" id="ARBA00023136"/>
    </source>
</evidence>
<dbReference type="InterPro" id="IPR001128">
    <property type="entry name" value="Cyt_P450"/>
</dbReference>
<keyword evidence="16" id="KW-1185">Reference proteome</keyword>
<comment type="similarity">
    <text evidence="4 13">Belongs to the cytochrome P450 family.</text>
</comment>
<evidence type="ECO:0000256" key="7">
    <source>
        <dbReference type="ARBA" id="ARBA00022723"/>
    </source>
</evidence>
<evidence type="ECO:0000256" key="13">
    <source>
        <dbReference type="RuleBase" id="RU000461"/>
    </source>
</evidence>
<evidence type="ECO:0000256" key="8">
    <source>
        <dbReference type="ARBA" id="ARBA00022989"/>
    </source>
</evidence>
<dbReference type="InterPro" id="IPR002403">
    <property type="entry name" value="Cyt_P450_E_grp-IV"/>
</dbReference>
<organism evidence="15 16">
    <name type="scientific">Marasmius tenuissimus</name>
    <dbReference type="NCBI Taxonomy" id="585030"/>
    <lineage>
        <taxon>Eukaryota</taxon>
        <taxon>Fungi</taxon>
        <taxon>Dikarya</taxon>
        <taxon>Basidiomycota</taxon>
        <taxon>Agaricomycotina</taxon>
        <taxon>Agaricomycetes</taxon>
        <taxon>Agaricomycetidae</taxon>
        <taxon>Agaricales</taxon>
        <taxon>Marasmiineae</taxon>
        <taxon>Marasmiaceae</taxon>
        <taxon>Marasmius</taxon>
    </lineage>
</organism>
<name>A0ABR2ZHW5_9AGAR</name>
<dbReference type="PRINTS" id="PR00385">
    <property type="entry name" value="P450"/>
</dbReference>
<dbReference type="PANTHER" id="PTHR24305:SF166">
    <property type="entry name" value="CYTOCHROME P450 12A4, MITOCHONDRIAL-RELATED"/>
    <property type="match status" value="1"/>
</dbReference>
<evidence type="ECO:0000256" key="9">
    <source>
        <dbReference type="ARBA" id="ARBA00023002"/>
    </source>
</evidence>
<protein>
    <recommendedName>
        <fullName evidence="17">Cytochrome P450</fullName>
    </recommendedName>
</protein>
<accession>A0ABR2ZHW5</accession>
<evidence type="ECO:0000256" key="4">
    <source>
        <dbReference type="ARBA" id="ARBA00010617"/>
    </source>
</evidence>
<gene>
    <name evidence="15" type="ORF">AAF712_013162</name>
</gene>
<reference evidence="15 16" key="1">
    <citation type="submission" date="2024-05" db="EMBL/GenBank/DDBJ databases">
        <title>A draft genome resource for the thread blight pathogen Marasmius tenuissimus strain MS-2.</title>
        <authorList>
            <person name="Yulfo-Soto G.E."/>
            <person name="Baruah I.K."/>
            <person name="Amoako-Attah I."/>
            <person name="Bukari Y."/>
            <person name="Meinhardt L.W."/>
            <person name="Bailey B.A."/>
            <person name="Cohen S.P."/>
        </authorList>
    </citation>
    <scope>NUCLEOTIDE SEQUENCE [LARGE SCALE GENOMIC DNA]</scope>
    <source>
        <strain evidence="15 16">MS-2</strain>
    </source>
</reference>
<feature type="transmembrane region" description="Helical" evidence="14">
    <location>
        <begin position="12"/>
        <end position="28"/>
    </location>
</feature>
<dbReference type="PRINTS" id="PR00465">
    <property type="entry name" value="EP450IV"/>
</dbReference>
<dbReference type="EMBL" id="JBBXMP010000195">
    <property type="protein sequence ID" value="KAL0060042.1"/>
    <property type="molecule type" value="Genomic_DNA"/>
</dbReference>
<comment type="caution">
    <text evidence="15">The sequence shown here is derived from an EMBL/GenBank/DDBJ whole genome shotgun (WGS) entry which is preliminary data.</text>
</comment>
<evidence type="ECO:0000256" key="1">
    <source>
        <dbReference type="ARBA" id="ARBA00001971"/>
    </source>
</evidence>
<keyword evidence="7 13" id="KW-0479">Metal-binding</keyword>
<evidence type="ECO:0000256" key="11">
    <source>
        <dbReference type="ARBA" id="ARBA00023033"/>
    </source>
</evidence>
<dbReference type="InterPro" id="IPR036396">
    <property type="entry name" value="Cyt_P450_sf"/>
</dbReference>
<evidence type="ECO:0000256" key="3">
    <source>
        <dbReference type="ARBA" id="ARBA00004721"/>
    </source>
</evidence>
<dbReference type="InterPro" id="IPR017972">
    <property type="entry name" value="Cyt_P450_CS"/>
</dbReference>
<keyword evidence="10 13" id="KW-0408">Iron</keyword>
<dbReference type="InterPro" id="IPR050121">
    <property type="entry name" value="Cytochrome_P450_monoxygenase"/>
</dbReference>
<comment type="subcellular location">
    <subcellularLocation>
        <location evidence="2">Membrane</location>
    </subcellularLocation>
</comment>
<evidence type="ECO:0000313" key="15">
    <source>
        <dbReference type="EMBL" id="KAL0060042.1"/>
    </source>
</evidence>
<comment type="pathway">
    <text evidence="3">Secondary metabolite biosynthesis; terpenoid biosynthesis.</text>
</comment>
<dbReference type="Gene3D" id="1.10.630.10">
    <property type="entry name" value="Cytochrome P450"/>
    <property type="match status" value="1"/>
</dbReference>
<evidence type="ECO:0000256" key="6">
    <source>
        <dbReference type="ARBA" id="ARBA00022692"/>
    </source>
</evidence>
<evidence type="ECO:0000256" key="10">
    <source>
        <dbReference type="ARBA" id="ARBA00023004"/>
    </source>
</evidence>
<dbReference type="PROSITE" id="PS00086">
    <property type="entry name" value="CYTOCHROME_P450"/>
    <property type="match status" value="1"/>
</dbReference>
<evidence type="ECO:0000256" key="14">
    <source>
        <dbReference type="SAM" id="Phobius"/>
    </source>
</evidence>
<evidence type="ECO:0000256" key="5">
    <source>
        <dbReference type="ARBA" id="ARBA00022617"/>
    </source>
</evidence>
<keyword evidence="12 14" id="KW-0472">Membrane</keyword>
<evidence type="ECO:0008006" key="17">
    <source>
        <dbReference type="Google" id="ProtNLM"/>
    </source>
</evidence>
<keyword evidence="9 13" id="KW-0560">Oxidoreductase</keyword>
<evidence type="ECO:0000256" key="2">
    <source>
        <dbReference type="ARBA" id="ARBA00004370"/>
    </source>
</evidence>
<evidence type="ECO:0000313" key="16">
    <source>
        <dbReference type="Proteomes" id="UP001437256"/>
    </source>
</evidence>
<dbReference type="Proteomes" id="UP001437256">
    <property type="component" value="Unassembled WGS sequence"/>
</dbReference>
<dbReference type="Pfam" id="PF00067">
    <property type="entry name" value="p450"/>
    <property type="match status" value="1"/>
</dbReference>
<proteinExistence type="inferred from homology"/>
<keyword evidence="5 13" id="KW-0349">Heme</keyword>
<dbReference type="SUPFAM" id="SSF48264">
    <property type="entry name" value="Cytochrome P450"/>
    <property type="match status" value="1"/>
</dbReference>
<keyword evidence="11 13" id="KW-0503">Monooxygenase</keyword>
<comment type="cofactor">
    <cofactor evidence="1">
        <name>heme</name>
        <dbReference type="ChEBI" id="CHEBI:30413"/>
    </cofactor>
</comment>
<dbReference type="PANTHER" id="PTHR24305">
    <property type="entry name" value="CYTOCHROME P450"/>
    <property type="match status" value="1"/>
</dbReference>
<keyword evidence="6 14" id="KW-0812">Transmembrane</keyword>